<gene>
    <name evidence="7" type="primary">truB_34</name>
    <name evidence="7" type="ORF">SDC9_134809</name>
</gene>
<dbReference type="Pfam" id="PF16198">
    <property type="entry name" value="TruB_C_2"/>
    <property type="match status" value="1"/>
</dbReference>
<evidence type="ECO:0000313" key="7">
    <source>
        <dbReference type="EMBL" id="MPM87709.1"/>
    </source>
</evidence>
<dbReference type="InterPro" id="IPR032819">
    <property type="entry name" value="TruB_C"/>
</dbReference>
<evidence type="ECO:0000256" key="2">
    <source>
        <dbReference type="ARBA" id="ARBA00022694"/>
    </source>
</evidence>
<dbReference type="Pfam" id="PF09157">
    <property type="entry name" value="TruB-C_2"/>
    <property type="match status" value="1"/>
</dbReference>
<dbReference type="Gene3D" id="3.30.2350.10">
    <property type="entry name" value="Pseudouridine synthase"/>
    <property type="match status" value="1"/>
</dbReference>
<keyword evidence="2" id="KW-0819">tRNA processing</keyword>
<dbReference type="PANTHER" id="PTHR13767:SF2">
    <property type="entry name" value="PSEUDOURIDYLATE SYNTHASE TRUB1"/>
    <property type="match status" value="1"/>
</dbReference>
<comment type="caution">
    <text evidence="7">The sequence shown here is derived from an EMBL/GenBank/DDBJ whole genome shotgun (WGS) entry which is preliminary data.</text>
</comment>
<dbReference type="SUPFAM" id="SSF55120">
    <property type="entry name" value="Pseudouridine synthase"/>
    <property type="match status" value="1"/>
</dbReference>
<dbReference type="GO" id="GO:1990481">
    <property type="term" value="P:mRNA pseudouridine synthesis"/>
    <property type="evidence" value="ECO:0007669"/>
    <property type="project" value="TreeGrafter"/>
</dbReference>
<keyword evidence="3 7" id="KW-0413">Isomerase</keyword>
<feature type="domain" description="tRNA pseudouridine synthase II TruB subfamily 1 C-terminal" evidence="5">
    <location>
        <begin position="113"/>
        <end position="165"/>
    </location>
</feature>
<dbReference type="InterPro" id="IPR036974">
    <property type="entry name" value="PUA_sf"/>
</dbReference>
<evidence type="ECO:0000256" key="1">
    <source>
        <dbReference type="ARBA" id="ARBA00012787"/>
    </source>
</evidence>
<dbReference type="AlphaFoldDB" id="A0A645DEN0"/>
<proteinExistence type="predicted"/>
<evidence type="ECO:0000256" key="3">
    <source>
        <dbReference type="ARBA" id="ARBA00023235"/>
    </source>
</evidence>
<evidence type="ECO:0000259" key="5">
    <source>
        <dbReference type="Pfam" id="PF09157"/>
    </source>
</evidence>
<dbReference type="GO" id="GO:0003723">
    <property type="term" value="F:RNA binding"/>
    <property type="evidence" value="ECO:0007669"/>
    <property type="project" value="InterPro"/>
</dbReference>
<protein>
    <recommendedName>
        <fullName evidence="1">tRNA pseudouridine(55) synthase</fullName>
        <ecNumber evidence="1">5.4.99.25</ecNumber>
    </recommendedName>
</protein>
<dbReference type="GO" id="GO:0160148">
    <property type="term" value="F:tRNA pseudouridine(55) synthase activity"/>
    <property type="evidence" value="ECO:0007669"/>
    <property type="project" value="UniProtKB-EC"/>
</dbReference>
<sequence>MYSAIKIGGKKLYELARDGITVERKTRSITISRIELLGIVGNRVLFDVSCSKGTYMRSLCIDIGRKLGCLATMSFLVRTRVGQFHMLESKTLEELAGGPLEAVNPPDRFIKLPSIALMAEQAAAFRNGRTIEYNSDDRGLFKVFDLVGTFVGIGEKDKSLWLKPVKVLSSIKQH</sequence>
<feature type="domain" description="tRNA pseudouridylate synthase B C-terminal" evidence="6">
    <location>
        <begin position="57"/>
        <end position="96"/>
    </location>
</feature>
<feature type="domain" description="Pseudouridine synthase II N-terminal" evidence="4">
    <location>
        <begin position="1"/>
        <end position="56"/>
    </location>
</feature>
<accession>A0A645DEN0</accession>
<dbReference type="Gene3D" id="2.30.130.10">
    <property type="entry name" value="PUA domain"/>
    <property type="match status" value="1"/>
</dbReference>
<evidence type="ECO:0000259" key="6">
    <source>
        <dbReference type="Pfam" id="PF16198"/>
    </source>
</evidence>
<dbReference type="PANTHER" id="PTHR13767">
    <property type="entry name" value="TRNA-PSEUDOURIDINE SYNTHASE"/>
    <property type="match status" value="1"/>
</dbReference>
<dbReference type="InterPro" id="IPR002501">
    <property type="entry name" value="PsdUridine_synth_N"/>
</dbReference>
<dbReference type="CDD" id="cd21152">
    <property type="entry name" value="PUA_TruB_bacterial"/>
    <property type="match status" value="1"/>
</dbReference>
<reference evidence="7" key="1">
    <citation type="submission" date="2019-08" db="EMBL/GenBank/DDBJ databases">
        <authorList>
            <person name="Kucharzyk K."/>
            <person name="Murdoch R.W."/>
            <person name="Higgins S."/>
            <person name="Loffler F."/>
        </authorList>
    </citation>
    <scope>NUCLEOTIDE SEQUENCE</scope>
</reference>
<dbReference type="EC" id="5.4.99.25" evidence="1"/>
<evidence type="ECO:0000259" key="4">
    <source>
        <dbReference type="Pfam" id="PF01509"/>
    </source>
</evidence>
<dbReference type="InterPro" id="IPR015240">
    <property type="entry name" value="tRNA_sdUridine_synth_fam1_C"/>
</dbReference>
<name>A0A645DEN0_9ZZZZ</name>
<dbReference type="Pfam" id="PF01509">
    <property type="entry name" value="TruB_N"/>
    <property type="match status" value="1"/>
</dbReference>
<dbReference type="InterPro" id="IPR020103">
    <property type="entry name" value="PsdUridine_synth_cat_dom_sf"/>
</dbReference>
<dbReference type="InterPro" id="IPR014780">
    <property type="entry name" value="tRNA_psdUridine_synth_TruB"/>
</dbReference>
<dbReference type="GO" id="GO:0006400">
    <property type="term" value="P:tRNA modification"/>
    <property type="evidence" value="ECO:0007669"/>
    <property type="project" value="TreeGrafter"/>
</dbReference>
<organism evidence="7">
    <name type="scientific">bioreactor metagenome</name>
    <dbReference type="NCBI Taxonomy" id="1076179"/>
    <lineage>
        <taxon>unclassified sequences</taxon>
        <taxon>metagenomes</taxon>
        <taxon>ecological metagenomes</taxon>
    </lineage>
</organism>
<dbReference type="EMBL" id="VSSQ01035486">
    <property type="protein sequence ID" value="MPM87709.1"/>
    <property type="molecule type" value="Genomic_DNA"/>
</dbReference>